<comment type="caution">
    <text evidence="2">The sequence shown here is derived from an EMBL/GenBank/DDBJ whole genome shotgun (WGS) entry which is preliminary data.</text>
</comment>
<accession>A0AAE0LCT0</accession>
<organism evidence="2 3">
    <name type="scientific">Cymbomonas tetramitiformis</name>
    <dbReference type="NCBI Taxonomy" id="36881"/>
    <lineage>
        <taxon>Eukaryota</taxon>
        <taxon>Viridiplantae</taxon>
        <taxon>Chlorophyta</taxon>
        <taxon>Pyramimonadophyceae</taxon>
        <taxon>Pyramimonadales</taxon>
        <taxon>Pyramimonadaceae</taxon>
        <taxon>Cymbomonas</taxon>
    </lineage>
</organism>
<dbReference type="Pfam" id="PF07727">
    <property type="entry name" value="RVT_2"/>
    <property type="match status" value="1"/>
</dbReference>
<name>A0AAE0LCT0_9CHLO</name>
<dbReference type="AlphaFoldDB" id="A0AAE0LCT0"/>
<dbReference type="Proteomes" id="UP001190700">
    <property type="component" value="Unassembled WGS sequence"/>
</dbReference>
<proteinExistence type="predicted"/>
<dbReference type="EMBL" id="LGRX02004555">
    <property type="protein sequence ID" value="KAK3280055.1"/>
    <property type="molecule type" value="Genomic_DNA"/>
</dbReference>
<feature type="domain" description="Reverse transcriptase Ty1/copia-type" evidence="1">
    <location>
        <begin position="59"/>
        <end position="198"/>
    </location>
</feature>
<reference evidence="2 3" key="1">
    <citation type="journal article" date="2015" name="Genome Biol. Evol.">
        <title>Comparative Genomics of a Bacterivorous Green Alga Reveals Evolutionary Causalities and Consequences of Phago-Mixotrophic Mode of Nutrition.</title>
        <authorList>
            <person name="Burns J.A."/>
            <person name="Paasch A."/>
            <person name="Narechania A."/>
            <person name="Kim E."/>
        </authorList>
    </citation>
    <scope>NUCLEOTIDE SEQUENCE [LARGE SCALE GENOMIC DNA]</scope>
    <source>
        <strain evidence="2 3">PLY_AMNH</strain>
    </source>
</reference>
<keyword evidence="3" id="KW-1185">Reference proteome</keyword>
<protein>
    <recommendedName>
        <fullName evidence="1">Reverse transcriptase Ty1/copia-type domain-containing protein</fullName>
    </recommendedName>
</protein>
<evidence type="ECO:0000313" key="2">
    <source>
        <dbReference type="EMBL" id="KAK3280055.1"/>
    </source>
</evidence>
<gene>
    <name evidence="2" type="ORF">CYMTET_12094</name>
</gene>
<sequence length="217" mass="24970">MFLALRDAASTPDDFPDDIFVDEPDPTTLSQADISPNRKHWFAALQAKIDGILHPDISYPVTLFPKGATVLPTKLVFKLKRLPSGGVDKFKVRCTTRGDMDKTFYEEAETFAPTPQLTTFRLFLAFCLIHQLMPYHYDVSQAFLQAPIPGDERYFVRFPKGYTHPKGYIGAYMKMALYRHRTSGRLWTETAHAFITDRFPSLIRSTYDECLYLREVQ</sequence>
<evidence type="ECO:0000259" key="1">
    <source>
        <dbReference type="Pfam" id="PF07727"/>
    </source>
</evidence>
<evidence type="ECO:0000313" key="3">
    <source>
        <dbReference type="Proteomes" id="UP001190700"/>
    </source>
</evidence>
<dbReference type="InterPro" id="IPR013103">
    <property type="entry name" value="RVT_2"/>
</dbReference>